<name>A0A6C0BCY9_9ZZZZ</name>
<evidence type="ECO:0000313" key="1">
    <source>
        <dbReference type="EMBL" id="QHS89872.1"/>
    </source>
</evidence>
<sequence length="83" mass="9964">MVADHFFVDVPQNETEDSFLKKLKEKYDLDNQYNFRLEGDTDSYFILHFEIFSVTTLLDLMKNISEDFDCVYPERNFIHDPCL</sequence>
<dbReference type="AlphaFoldDB" id="A0A6C0BCY9"/>
<accession>A0A6C0BCY9</accession>
<organism evidence="1">
    <name type="scientific">viral metagenome</name>
    <dbReference type="NCBI Taxonomy" id="1070528"/>
    <lineage>
        <taxon>unclassified sequences</taxon>
        <taxon>metagenomes</taxon>
        <taxon>organismal metagenomes</taxon>
    </lineage>
</organism>
<proteinExistence type="predicted"/>
<dbReference type="EMBL" id="MN739120">
    <property type="protein sequence ID" value="QHS89872.1"/>
    <property type="molecule type" value="Genomic_DNA"/>
</dbReference>
<protein>
    <submittedName>
        <fullName evidence="1">Uncharacterized protein</fullName>
    </submittedName>
</protein>
<reference evidence="1" key="1">
    <citation type="journal article" date="2020" name="Nature">
        <title>Giant virus diversity and host interactions through global metagenomics.</title>
        <authorList>
            <person name="Schulz F."/>
            <person name="Roux S."/>
            <person name="Paez-Espino D."/>
            <person name="Jungbluth S."/>
            <person name="Walsh D.A."/>
            <person name="Denef V.J."/>
            <person name="McMahon K.D."/>
            <person name="Konstantinidis K.T."/>
            <person name="Eloe-Fadrosh E.A."/>
            <person name="Kyrpides N.C."/>
            <person name="Woyke T."/>
        </authorList>
    </citation>
    <scope>NUCLEOTIDE SEQUENCE</scope>
    <source>
        <strain evidence="1">GVMAG-M-3300010160-4</strain>
    </source>
</reference>